<gene>
    <name evidence="1" type="ORF">AWC38_SpisGene12220</name>
</gene>
<dbReference type="Proteomes" id="UP000225706">
    <property type="component" value="Unassembled WGS sequence"/>
</dbReference>
<dbReference type="EMBL" id="LSMT01000214">
    <property type="protein sequence ID" value="PFX23214.1"/>
    <property type="molecule type" value="Genomic_DNA"/>
</dbReference>
<sequence length="231" mass="26546">MESVKIPRRQVKKPYIKKEKKTKAKNKLKVIIVIPPLSMNNHDFMDKDNVPDTPMHDNYGGELPRFVVKPKEKSASIQMPLQELNTLVESIKPDPSTEKTWVDAVEEGEIVPGIEGTGTYHYSSLEELSDSVEVSYPFPIHQTAMEELKSKKETCNDVFLRCSTARCPVFCNLRNYNHYYYQCQRQGHPWFTLNKIDKMCTYSCSEIDSLGLQTNVPKMPVGRNEIDQEIA</sequence>
<reference evidence="2" key="1">
    <citation type="journal article" date="2017" name="bioRxiv">
        <title>Comparative analysis of the genomes of Stylophora pistillata and Acropora digitifera provides evidence for extensive differences between species of corals.</title>
        <authorList>
            <person name="Voolstra C.R."/>
            <person name="Li Y."/>
            <person name="Liew Y.J."/>
            <person name="Baumgarten S."/>
            <person name="Zoccola D."/>
            <person name="Flot J.-F."/>
            <person name="Tambutte S."/>
            <person name="Allemand D."/>
            <person name="Aranda M."/>
        </authorList>
    </citation>
    <scope>NUCLEOTIDE SEQUENCE [LARGE SCALE GENOMIC DNA]</scope>
</reference>
<protein>
    <submittedName>
        <fullName evidence="1">Uncharacterized protein</fullName>
    </submittedName>
</protein>
<proteinExistence type="predicted"/>
<evidence type="ECO:0000313" key="2">
    <source>
        <dbReference type="Proteomes" id="UP000225706"/>
    </source>
</evidence>
<comment type="caution">
    <text evidence="1">The sequence shown here is derived from an EMBL/GenBank/DDBJ whole genome shotgun (WGS) entry which is preliminary data.</text>
</comment>
<evidence type="ECO:0000313" key="1">
    <source>
        <dbReference type="EMBL" id="PFX23214.1"/>
    </source>
</evidence>
<accession>A0A2B4RXN7</accession>
<name>A0A2B4RXN7_STYPI</name>
<keyword evidence="2" id="KW-1185">Reference proteome</keyword>
<organism evidence="1 2">
    <name type="scientific">Stylophora pistillata</name>
    <name type="common">Smooth cauliflower coral</name>
    <dbReference type="NCBI Taxonomy" id="50429"/>
    <lineage>
        <taxon>Eukaryota</taxon>
        <taxon>Metazoa</taxon>
        <taxon>Cnidaria</taxon>
        <taxon>Anthozoa</taxon>
        <taxon>Hexacorallia</taxon>
        <taxon>Scleractinia</taxon>
        <taxon>Astrocoeniina</taxon>
        <taxon>Pocilloporidae</taxon>
        <taxon>Stylophora</taxon>
    </lineage>
</organism>
<dbReference type="AlphaFoldDB" id="A0A2B4RXN7"/>